<feature type="region of interest" description="Disordered" evidence="5">
    <location>
        <begin position="106"/>
        <end position="150"/>
    </location>
</feature>
<evidence type="ECO:0000256" key="2">
    <source>
        <dbReference type="ARBA" id="ARBA00009540"/>
    </source>
</evidence>
<protein>
    <recommendedName>
        <fullName evidence="4">Oxidation resistance protein 1</fullName>
    </recommendedName>
</protein>
<dbReference type="PANTHER" id="PTHR23354:SF62">
    <property type="entry name" value="MUSTARD, ISOFORM V"/>
    <property type="match status" value="1"/>
</dbReference>
<name>A0A1D2ADH2_AUXPR</name>
<evidence type="ECO:0000313" key="7">
    <source>
        <dbReference type="EMBL" id="JAT76983.1"/>
    </source>
</evidence>
<dbReference type="AlphaFoldDB" id="A0A1D2ADH2"/>
<gene>
    <name evidence="7" type="ORF">g.9020</name>
</gene>
<feature type="domain" description="TLDc" evidence="6">
    <location>
        <begin position="168"/>
        <end position="333"/>
    </location>
</feature>
<dbReference type="PANTHER" id="PTHR23354">
    <property type="entry name" value="NUCLEOLAR PROTEIN 7/ESTROGEN RECEPTOR COACTIVATOR-RELATED"/>
    <property type="match status" value="1"/>
</dbReference>
<sequence length="333" mass="36373">MVGCSCFRPGRSGRRSLEETVSPDPQTVPESNPAGAQPPAMLGRILAELTGEDPAPVPATDPERLKGLSSPPEEDEDEGSDPGLSGVWRAIPFLPSLVEAIVGTPYEEEEEEEAAHEDSRSRRRADEQRAAEAAAAHASAAALGAEQNEPVPLRVDPRARDPLAEPSSLLRPGEAAALATLCPTRHRLARWQLAYSTLRDGISMQTMLRMGHGRAPTVLVVRDMDRNVMGAFCSEPWRTSTRFYGTGETFVFQLGTQQRAWRWWTQQNARASNDYFMWGDAEGIAVGGSGGYAIWLDADFAKGLSRSCLTFGSPPLVPIEEFDVGAVELWWLR</sequence>
<evidence type="ECO:0000256" key="5">
    <source>
        <dbReference type="SAM" id="MobiDB-lite"/>
    </source>
</evidence>
<feature type="region of interest" description="Disordered" evidence="5">
    <location>
        <begin position="1"/>
        <end position="87"/>
    </location>
</feature>
<evidence type="ECO:0000256" key="1">
    <source>
        <dbReference type="ARBA" id="ARBA00004173"/>
    </source>
</evidence>
<keyword evidence="3" id="KW-0496">Mitochondrion</keyword>
<comment type="similarity">
    <text evidence="2">Belongs to the OXR1 family.</text>
</comment>
<organism evidence="7">
    <name type="scientific">Auxenochlorella protothecoides</name>
    <name type="common">Green microalga</name>
    <name type="synonym">Chlorella protothecoides</name>
    <dbReference type="NCBI Taxonomy" id="3075"/>
    <lineage>
        <taxon>Eukaryota</taxon>
        <taxon>Viridiplantae</taxon>
        <taxon>Chlorophyta</taxon>
        <taxon>core chlorophytes</taxon>
        <taxon>Trebouxiophyceae</taxon>
        <taxon>Chlorellales</taxon>
        <taxon>Chlorellaceae</taxon>
        <taxon>Auxenochlorella</taxon>
    </lineage>
</organism>
<dbReference type="GO" id="GO:0005739">
    <property type="term" value="C:mitochondrion"/>
    <property type="evidence" value="ECO:0007669"/>
    <property type="project" value="UniProtKB-SubCell"/>
</dbReference>
<proteinExistence type="inferred from homology"/>
<dbReference type="EMBL" id="GDKF01001639">
    <property type="protein sequence ID" value="JAT76983.1"/>
    <property type="molecule type" value="Transcribed_RNA"/>
</dbReference>
<dbReference type="SMART" id="SM00584">
    <property type="entry name" value="TLDc"/>
    <property type="match status" value="1"/>
</dbReference>
<dbReference type="PROSITE" id="PS51886">
    <property type="entry name" value="TLDC"/>
    <property type="match status" value="1"/>
</dbReference>
<reference evidence="7" key="1">
    <citation type="submission" date="2015-08" db="EMBL/GenBank/DDBJ databases">
        <authorList>
            <person name="Babu N.S."/>
            <person name="Beckwith C.J."/>
            <person name="Beseler K.G."/>
            <person name="Brison A."/>
            <person name="Carone J.V."/>
            <person name="Caskin T.P."/>
            <person name="Diamond M."/>
            <person name="Durham M.E."/>
            <person name="Foxe J.M."/>
            <person name="Go M."/>
            <person name="Henderson B.A."/>
            <person name="Jones I.B."/>
            <person name="McGettigan J.A."/>
            <person name="Micheletti S.J."/>
            <person name="Nasrallah M.E."/>
            <person name="Ortiz D."/>
            <person name="Piller C.R."/>
            <person name="Privatt S.R."/>
            <person name="Schneider S.L."/>
            <person name="Sharp S."/>
            <person name="Smith T.C."/>
            <person name="Stanton J.D."/>
            <person name="Ullery H.E."/>
            <person name="Wilson R.J."/>
            <person name="Serrano M.G."/>
            <person name="Buck G."/>
            <person name="Lee V."/>
            <person name="Wang Y."/>
            <person name="Carvalho R."/>
            <person name="Voegtly L."/>
            <person name="Shi R."/>
            <person name="Duckworth R."/>
            <person name="Johnson A."/>
            <person name="Loviza R."/>
            <person name="Walstead R."/>
            <person name="Shah Z."/>
            <person name="Kiflezghi M."/>
            <person name="Wade K."/>
            <person name="Ball S.L."/>
            <person name="Bradley K.W."/>
            <person name="Asai D.J."/>
            <person name="Bowman C.A."/>
            <person name="Russell D.A."/>
            <person name="Pope W.H."/>
            <person name="Jacobs-Sera D."/>
            <person name="Hendrix R.W."/>
            <person name="Hatfull G.F."/>
        </authorList>
    </citation>
    <scope>NUCLEOTIDE SEQUENCE</scope>
</reference>
<dbReference type="InterPro" id="IPR006571">
    <property type="entry name" value="TLDc_dom"/>
</dbReference>
<evidence type="ECO:0000256" key="3">
    <source>
        <dbReference type="ARBA" id="ARBA00023128"/>
    </source>
</evidence>
<evidence type="ECO:0000259" key="6">
    <source>
        <dbReference type="PROSITE" id="PS51886"/>
    </source>
</evidence>
<feature type="compositionally biased region" description="Acidic residues" evidence="5">
    <location>
        <begin position="106"/>
        <end position="115"/>
    </location>
</feature>
<comment type="subcellular location">
    <subcellularLocation>
        <location evidence="1">Mitochondrion</location>
    </subcellularLocation>
</comment>
<feature type="compositionally biased region" description="Low complexity" evidence="5">
    <location>
        <begin position="131"/>
        <end position="142"/>
    </location>
</feature>
<evidence type="ECO:0000256" key="4">
    <source>
        <dbReference type="ARBA" id="ARBA00040604"/>
    </source>
</evidence>
<dbReference type="Pfam" id="PF07534">
    <property type="entry name" value="TLD"/>
    <property type="match status" value="1"/>
</dbReference>
<accession>A0A1D2ADH2</accession>
<feature type="compositionally biased region" description="Basic and acidic residues" evidence="5">
    <location>
        <begin position="116"/>
        <end position="130"/>
    </location>
</feature>